<comment type="similarity">
    <text evidence="2">Belongs to the krueppel C2H2-type zinc-finger protein family.</text>
</comment>
<evidence type="ECO:0000313" key="13">
    <source>
        <dbReference type="EMBL" id="KAG7154724.1"/>
    </source>
</evidence>
<proteinExistence type="inferred from homology"/>
<dbReference type="FunFam" id="3.30.160.60:FF:000086">
    <property type="entry name" value="transcription factor E4F1 isoform X1"/>
    <property type="match status" value="1"/>
</dbReference>
<dbReference type="GO" id="GO:0000981">
    <property type="term" value="F:DNA-binding transcription factor activity, RNA polymerase II-specific"/>
    <property type="evidence" value="ECO:0007669"/>
    <property type="project" value="TreeGrafter"/>
</dbReference>
<evidence type="ECO:0000313" key="14">
    <source>
        <dbReference type="Proteomes" id="UP000747542"/>
    </source>
</evidence>
<dbReference type="InterPro" id="IPR036236">
    <property type="entry name" value="Znf_C2H2_sf"/>
</dbReference>
<evidence type="ECO:0000256" key="11">
    <source>
        <dbReference type="PROSITE-ProRule" id="PRU00042"/>
    </source>
</evidence>
<keyword evidence="4" id="KW-0677">Repeat</keyword>
<keyword evidence="5 11" id="KW-0863">Zinc-finger</keyword>
<keyword evidence="10" id="KW-0539">Nucleus</keyword>
<reference evidence="13" key="1">
    <citation type="journal article" date="2021" name="Sci. Adv.">
        <title>The American lobster genome reveals insights on longevity, neural, and immune adaptations.</title>
        <authorList>
            <person name="Polinski J.M."/>
            <person name="Zimin A.V."/>
            <person name="Clark K.F."/>
            <person name="Kohn A.B."/>
            <person name="Sadowski N."/>
            <person name="Timp W."/>
            <person name="Ptitsyn A."/>
            <person name="Khanna P."/>
            <person name="Romanova D.Y."/>
            <person name="Williams P."/>
            <person name="Greenwood S.J."/>
            <person name="Moroz L.L."/>
            <person name="Walt D.R."/>
            <person name="Bodnar A.G."/>
        </authorList>
    </citation>
    <scope>NUCLEOTIDE SEQUENCE</scope>
    <source>
        <strain evidence="13">GMGI-L3</strain>
    </source>
</reference>
<accession>A0A8J5JCV7</accession>
<keyword evidence="9" id="KW-0804">Transcription</keyword>
<dbReference type="Gene3D" id="3.30.160.60">
    <property type="entry name" value="Classic Zinc Finger"/>
    <property type="match status" value="3"/>
</dbReference>
<dbReference type="GO" id="GO:0003677">
    <property type="term" value="F:DNA binding"/>
    <property type="evidence" value="ECO:0007669"/>
    <property type="project" value="UniProtKB-KW"/>
</dbReference>
<dbReference type="SMART" id="SM00355">
    <property type="entry name" value="ZnF_C2H2"/>
    <property type="match status" value="4"/>
</dbReference>
<sequence length="242" mass="28288">TKFTCGKCFSYKSSLKNHIHVHYKRYPNVCTLRKIFSFMECCKVKRMAQFMNQIAGCGDPKNYVCVQCCELFDSNDSLKVHTCMAEHIDVIDIKCEEVDGSFNSNDDVTQHVTLDEKDIKCELDDESFNSNNDVTQRVTVDEKDIKYQEIDKKKIKEKQMKKQMVVHTDEKNFKNKNLRQHKALHTGQKKFQCGECGKRYYRKGHLKEHLLVHTGDKKIKCEECGKGFYLKGTLKRHMVVHS</sequence>
<evidence type="ECO:0000256" key="3">
    <source>
        <dbReference type="ARBA" id="ARBA00022723"/>
    </source>
</evidence>
<organism evidence="13 14">
    <name type="scientific">Homarus americanus</name>
    <name type="common">American lobster</name>
    <dbReference type="NCBI Taxonomy" id="6706"/>
    <lineage>
        <taxon>Eukaryota</taxon>
        <taxon>Metazoa</taxon>
        <taxon>Ecdysozoa</taxon>
        <taxon>Arthropoda</taxon>
        <taxon>Crustacea</taxon>
        <taxon>Multicrustacea</taxon>
        <taxon>Malacostraca</taxon>
        <taxon>Eumalacostraca</taxon>
        <taxon>Eucarida</taxon>
        <taxon>Decapoda</taxon>
        <taxon>Pleocyemata</taxon>
        <taxon>Astacidea</taxon>
        <taxon>Nephropoidea</taxon>
        <taxon>Nephropidae</taxon>
        <taxon>Homarus</taxon>
    </lineage>
</organism>
<dbReference type="AlphaFoldDB" id="A0A8J5JCV7"/>
<evidence type="ECO:0000256" key="9">
    <source>
        <dbReference type="ARBA" id="ARBA00023163"/>
    </source>
</evidence>
<dbReference type="GO" id="GO:0005634">
    <property type="term" value="C:nucleus"/>
    <property type="evidence" value="ECO:0007669"/>
    <property type="project" value="UniProtKB-SubCell"/>
</dbReference>
<protein>
    <submittedName>
        <fullName evidence="13">Zinc finger protein 724-like</fullName>
    </submittedName>
</protein>
<evidence type="ECO:0000256" key="10">
    <source>
        <dbReference type="ARBA" id="ARBA00023242"/>
    </source>
</evidence>
<keyword evidence="8" id="KW-0238">DNA-binding</keyword>
<dbReference type="Proteomes" id="UP000747542">
    <property type="component" value="Unassembled WGS sequence"/>
</dbReference>
<dbReference type="Pfam" id="PF00096">
    <property type="entry name" value="zf-C2H2"/>
    <property type="match status" value="3"/>
</dbReference>
<evidence type="ECO:0000256" key="4">
    <source>
        <dbReference type="ARBA" id="ARBA00022737"/>
    </source>
</evidence>
<dbReference type="EMBL" id="JAHLQT010044109">
    <property type="protein sequence ID" value="KAG7154724.1"/>
    <property type="molecule type" value="Genomic_DNA"/>
</dbReference>
<dbReference type="PANTHER" id="PTHR24394:SF48">
    <property type="entry name" value="ZINC FINGER PROTEIN 771"/>
    <property type="match status" value="1"/>
</dbReference>
<name>A0A8J5JCV7_HOMAM</name>
<dbReference type="PROSITE" id="PS50157">
    <property type="entry name" value="ZINC_FINGER_C2H2_2"/>
    <property type="match status" value="3"/>
</dbReference>
<keyword evidence="14" id="KW-1185">Reference proteome</keyword>
<keyword evidence="3" id="KW-0479">Metal-binding</keyword>
<dbReference type="FunFam" id="3.30.160.60:FF:001480">
    <property type="entry name" value="Si:cabz01071911.3"/>
    <property type="match status" value="1"/>
</dbReference>
<dbReference type="InterPro" id="IPR013087">
    <property type="entry name" value="Znf_C2H2_type"/>
</dbReference>
<feature type="domain" description="C2H2-type" evidence="12">
    <location>
        <begin position="1"/>
        <end position="27"/>
    </location>
</feature>
<keyword evidence="7" id="KW-0805">Transcription regulation</keyword>
<comment type="subcellular location">
    <subcellularLocation>
        <location evidence="1">Nucleus</location>
    </subcellularLocation>
</comment>
<evidence type="ECO:0000259" key="12">
    <source>
        <dbReference type="PROSITE" id="PS50157"/>
    </source>
</evidence>
<evidence type="ECO:0000256" key="2">
    <source>
        <dbReference type="ARBA" id="ARBA00006991"/>
    </source>
</evidence>
<dbReference type="PANTHER" id="PTHR24394">
    <property type="entry name" value="ZINC FINGER PROTEIN"/>
    <property type="match status" value="1"/>
</dbReference>
<comment type="caution">
    <text evidence="13">The sequence shown here is derived from an EMBL/GenBank/DDBJ whole genome shotgun (WGS) entry which is preliminary data.</text>
</comment>
<evidence type="ECO:0000256" key="5">
    <source>
        <dbReference type="ARBA" id="ARBA00022771"/>
    </source>
</evidence>
<feature type="non-terminal residue" evidence="13">
    <location>
        <position position="242"/>
    </location>
</feature>
<evidence type="ECO:0000256" key="1">
    <source>
        <dbReference type="ARBA" id="ARBA00004123"/>
    </source>
</evidence>
<dbReference type="SUPFAM" id="SSF57667">
    <property type="entry name" value="beta-beta-alpha zinc fingers"/>
    <property type="match status" value="1"/>
</dbReference>
<evidence type="ECO:0000256" key="7">
    <source>
        <dbReference type="ARBA" id="ARBA00023015"/>
    </source>
</evidence>
<dbReference type="PROSITE" id="PS00028">
    <property type="entry name" value="ZINC_FINGER_C2H2_1"/>
    <property type="match status" value="3"/>
</dbReference>
<feature type="domain" description="C2H2-type" evidence="12">
    <location>
        <begin position="191"/>
        <end position="218"/>
    </location>
</feature>
<feature type="non-terminal residue" evidence="13">
    <location>
        <position position="1"/>
    </location>
</feature>
<keyword evidence="6" id="KW-0862">Zinc</keyword>
<dbReference type="GO" id="GO:0008270">
    <property type="term" value="F:zinc ion binding"/>
    <property type="evidence" value="ECO:0007669"/>
    <property type="project" value="UniProtKB-KW"/>
</dbReference>
<evidence type="ECO:0000256" key="8">
    <source>
        <dbReference type="ARBA" id="ARBA00023125"/>
    </source>
</evidence>
<feature type="domain" description="C2H2-type" evidence="12">
    <location>
        <begin position="219"/>
        <end position="242"/>
    </location>
</feature>
<evidence type="ECO:0000256" key="6">
    <source>
        <dbReference type="ARBA" id="ARBA00022833"/>
    </source>
</evidence>
<gene>
    <name evidence="13" type="primary">Znf724-L</name>
    <name evidence="13" type="ORF">Hamer_G015091</name>
</gene>